<reference evidence="2 3" key="1">
    <citation type="submission" date="2024-02" db="EMBL/GenBank/DDBJ databases">
        <title>A draft genome for the cacao thread blight pathogen Marasmius crinis-equi.</title>
        <authorList>
            <person name="Cohen S.P."/>
            <person name="Baruah I.K."/>
            <person name="Amoako-Attah I."/>
            <person name="Bukari Y."/>
            <person name="Meinhardt L.W."/>
            <person name="Bailey B.A."/>
        </authorList>
    </citation>
    <scope>NUCLEOTIDE SEQUENCE [LARGE SCALE GENOMIC DNA]</scope>
    <source>
        <strain evidence="2 3">GH-76</strain>
    </source>
</reference>
<dbReference type="EMBL" id="JBAHYK010000929">
    <property type="protein sequence ID" value="KAL0570465.1"/>
    <property type="molecule type" value="Genomic_DNA"/>
</dbReference>
<dbReference type="GO" id="GO:0004674">
    <property type="term" value="F:protein serine/threonine kinase activity"/>
    <property type="evidence" value="ECO:0007669"/>
    <property type="project" value="UniProtKB-EC"/>
</dbReference>
<evidence type="ECO:0000313" key="3">
    <source>
        <dbReference type="Proteomes" id="UP001465976"/>
    </source>
</evidence>
<evidence type="ECO:0000259" key="1">
    <source>
        <dbReference type="PROSITE" id="PS50011"/>
    </source>
</evidence>
<dbReference type="Proteomes" id="UP001465976">
    <property type="component" value="Unassembled WGS sequence"/>
</dbReference>
<dbReference type="EC" id="2.7.11.1" evidence="2"/>
<proteinExistence type="predicted"/>
<dbReference type="PANTHER" id="PTHR44167">
    <property type="entry name" value="OVARIAN-SPECIFIC SERINE/THREONINE-PROTEIN KINASE LOK-RELATED"/>
    <property type="match status" value="1"/>
</dbReference>
<dbReference type="InterPro" id="IPR000719">
    <property type="entry name" value="Prot_kinase_dom"/>
</dbReference>
<feature type="domain" description="Protein kinase" evidence="1">
    <location>
        <begin position="153"/>
        <end position="406"/>
    </location>
</feature>
<organism evidence="2 3">
    <name type="scientific">Marasmius crinis-equi</name>
    <dbReference type="NCBI Taxonomy" id="585013"/>
    <lineage>
        <taxon>Eukaryota</taxon>
        <taxon>Fungi</taxon>
        <taxon>Dikarya</taxon>
        <taxon>Basidiomycota</taxon>
        <taxon>Agaricomycotina</taxon>
        <taxon>Agaricomycetes</taxon>
        <taxon>Agaricomycetidae</taxon>
        <taxon>Agaricales</taxon>
        <taxon>Marasmiineae</taxon>
        <taxon>Marasmiaceae</taxon>
        <taxon>Marasmius</taxon>
    </lineage>
</organism>
<keyword evidence="2" id="KW-0808">Transferase</keyword>
<protein>
    <submittedName>
        <fullName evidence="2">Serine/threonine-protein kinase 17A</fullName>
        <ecNumber evidence="2">2.7.11.1</ecNumber>
    </submittedName>
</protein>
<accession>A0ABR3F5F9</accession>
<dbReference type="Gene3D" id="1.10.510.10">
    <property type="entry name" value="Transferase(Phosphotransferase) domain 1"/>
    <property type="match status" value="1"/>
</dbReference>
<dbReference type="SUPFAM" id="SSF56112">
    <property type="entry name" value="Protein kinase-like (PK-like)"/>
    <property type="match status" value="1"/>
</dbReference>
<keyword evidence="3" id="KW-1185">Reference proteome</keyword>
<sequence>MLLPAGYHRPHETHTLVVLLFQSFLVRISLSRAWELVLLLDRILYSGEFNIPSQIHQTVEKYKRKLRHLRYLSPKQPFSITNKIPRDLPKLLELDSIAQSTWGCAAQHLPSDGSCLNLVIEEPFPINEVPTSRAIPQELRSREVILHLLQYDAEVFPFMGDGRVAKGYIGDKSRLICCKIVDKDEAETFETLQRLGSVSYRICNLLLPPFLLPTGQFLITMPHYGQDLSMVTGPRLHGTAIHTITRQLLEAVQFLHTHNLYHLDIKPQNLALAGNSTDLTVIDLGWMMDCEPGFGFTHAAGTSGWVSPEVQRWHDYYENNDCADKDDEPPSPYYPGKPDVWAIGKVIVYLIDRDGAEPLEPVRLRAFAEWLMLPDPIRRPNINHALAHFDKMFPPESYKSPPALCA</sequence>
<dbReference type="PROSITE" id="PS50011">
    <property type="entry name" value="PROTEIN_KINASE_DOM"/>
    <property type="match status" value="1"/>
</dbReference>
<dbReference type="SMART" id="SM00220">
    <property type="entry name" value="S_TKc"/>
    <property type="match status" value="1"/>
</dbReference>
<name>A0ABR3F5F9_9AGAR</name>
<comment type="caution">
    <text evidence="2">The sequence shown here is derived from an EMBL/GenBank/DDBJ whole genome shotgun (WGS) entry which is preliminary data.</text>
</comment>
<keyword evidence="2" id="KW-0418">Kinase</keyword>
<evidence type="ECO:0000313" key="2">
    <source>
        <dbReference type="EMBL" id="KAL0570465.1"/>
    </source>
</evidence>
<gene>
    <name evidence="2" type="primary">STK17A_1</name>
    <name evidence="2" type="ORF">V5O48_011492</name>
</gene>
<dbReference type="InterPro" id="IPR011009">
    <property type="entry name" value="Kinase-like_dom_sf"/>
</dbReference>
<dbReference type="PANTHER" id="PTHR44167:SF24">
    <property type="entry name" value="SERINE_THREONINE-PROTEIN KINASE CHK2"/>
    <property type="match status" value="1"/>
</dbReference>
<dbReference type="Pfam" id="PF00069">
    <property type="entry name" value="Pkinase"/>
    <property type="match status" value="1"/>
</dbReference>